<evidence type="ECO:0000313" key="2">
    <source>
        <dbReference type="Proteomes" id="UP000235145"/>
    </source>
</evidence>
<dbReference type="PRINTS" id="PR00081">
    <property type="entry name" value="GDHRDH"/>
</dbReference>
<protein>
    <submittedName>
        <fullName evidence="1">Uncharacterized protein</fullName>
    </submittedName>
</protein>
<dbReference type="AlphaFoldDB" id="A0A9R1VJG8"/>
<accession>A0A9R1VJG8</accession>
<comment type="caution">
    <text evidence="1">The sequence shown here is derived from an EMBL/GenBank/DDBJ whole genome shotgun (WGS) entry which is preliminary data.</text>
</comment>
<dbReference type="Proteomes" id="UP000235145">
    <property type="component" value="Unassembled WGS sequence"/>
</dbReference>
<dbReference type="SUPFAM" id="SSF51735">
    <property type="entry name" value="NAD(P)-binding Rossmann-fold domains"/>
    <property type="match status" value="1"/>
</dbReference>
<dbReference type="PANTHER" id="PTHR44375">
    <property type="entry name" value="BETA-KETOACYL-ACP REDUCTASE-LIKE PROTEIN-RELATED"/>
    <property type="match status" value="1"/>
</dbReference>
<keyword evidence="2" id="KW-1185">Reference proteome</keyword>
<dbReference type="InterPro" id="IPR036291">
    <property type="entry name" value="NAD(P)-bd_dom_sf"/>
</dbReference>
<evidence type="ECO:0000313" key="1">
    <source>
        <dbReference type="EMBL" id="KAJ0207335.1"/>
    </source>
</evidence>
<dbReference type="PANTHER" id="PTHR44375:SF2">
    <property type="entry name" value="BETA-KETOACYL-ACP REDUCTASE-LIKE PROTEIN-RELATED"/>
    <property type="match status" value="1"/>
</dbReference>
<dbReference type="Pfam" id="PF00106">
    <property type="entry name" value="adh_short"/>
    <property type="match status" value="1"/>
</dbReference>
<name>A0A9R1VJG8_LACSA</name>
<dbReference type="EMBL" id="NBSK02000005">
    <property type="protein sequence ID" value="KAJ0207335.1"/>
    <property type="molecule type" value="Genomic_DNA"/>
</dbReference>
<gene>
    <name evidence="1" type="ORF">LSAT_V11C500286230</name>
</gene>
<organism evidence="1 2">
    <name type="scientific">Lactuca sativa</name>
    <name type="common">Garden lettuce</name>
    <dbReference type="NCBI Taxonomy" id="4236"/>
    <lineage>
        <taxon>Eukaryota</taxon>
        <taxon>Viridiplantae</taxon>
        <taxon>Streptophyta</taxon>
        <taxon>Embryophyta</taxon>
        <taxon>Tracheophyta</taxon>
        <taxon>Spermatophyta</taxon>
        <taxon>Magnoliopsida</taxon>
        <taxon>eudicotyledons</taxon>
        <taxon>Gunneridae</taxon>
        <taxon>Pentapetalae</taxon>
        <taxon>asterids</taxon>
        <taxon>campanulids</taxon>
        <taxon>Asterales</taxon>
        <taxon>Asteraceae</taxon>
        <taxon>Cichorioideae</taxon>
        <taxon>Cichorieae</taxon>
        <taxon>Lactucinae</taxon>
        <taxon>Lactuca</taxon>
    </lineage>
</organism>
<dbReference type="InterPro" id="IPR002347">
    <property type="entry name" value="SDR_fam"/>
</dbReference>
<dbReference type="Gene3D" id="3.40.50.720">
    <property type="entry name" value="NAD(P)-binding Rossmann-like Domain"/>
    <property type="match status" value="1"/>
</dbReference>
<reference evidence="1 2" key="1">
    <citation type="journal article" date="2017" name="Nat. Commun.">
        <title>Genome assembly with in vitro proximity ligation data and whole-genome triplication in lettuce.</title>
        <authorList>
            <person name="Reyes-Chin-Wo S."/>
            <person name="Wang Z."/>
            <person name="Yang X."/>
            <person name="Kozik A."/>
            <person name="Arikit S."/>
            <person name="Song C."/>
            <person name="Xia L."/>
            <person name="Froenicke L."/>
            <person name="Lavelle D.O."/>
            <person name="Truco M.J."/>
            <person name="Xia R."/>
            <person name="Zhu S."/>
            <person name="Xu C."/>
            <person name="Xu H."/>
            <person name="Xu X."/>
            <person name="Cox K."/>
            <person name="Korf I."/>
            <person name="Meyers B.C."/>
            <person name="Michelmore R.W."/>
        </authorList>
    </citation>
    <scope>NUCLEOTIDE SEQUENCE [LARGE SCALE GENOMIC DNA]</scope>
    <source>
        <strain evidence="2">cv. Salinas</strain>
        <tissue evidence="1">Seedlings</tissue>
    </source>
</reference>
<proteinExistence type="predicted"/>
<sequence>MASTCDQFEPWRDLRGKIVMITGASSGLGRDFSIDLAKAGCRIIAAARRTDLLQSLCDEINNMESSISDHIDVHAHANQRQIAVAVELDICADGSTIEASVQKAWEAFGRIDVLINNAGIRGIYILE</sequence>